<dbReference type="KEGG" id="cpb:Cphamn1_0244"/>
<dbReference type="STRING" id="331678.Cphamn1_0244"/>
<dbReference type="PANTHER" id="PTHR43852">
    <property type="entry name" value="NUCLEOTIDYLTRANSFERASE"/>
    <property type="match status" value="1"/>
</dbReference>
<feature type="domain" description="Polymerase beta nucleotidyltransferase" evidence="1">
    <location>
        <begin position="13"/>
        <end position="100"/>
    </location>
</feature>
<accession>B3EKY6</accession>
<evidence type="ECO:0000259" key="1">
    <source>
        <dbReference type="Pfam" id="PF18765"/>
    </source>
</evidence>
<dbReference type="Pfam" id="PF18765">
    <property type="entry name" value="Polbeta"/>
    <property type="match status" value="1"/>
</dbReference>
<evidence type="ECO:0000313" key="2">
    <source>
        <dbReference type="EMBL" id="ACE03213.1"/>
    </source>
</evidence>
<dbReference type="Gene3D" id="3.30.460.10">
    <property type="entry name" value="Beta Polymerase, domain 2"/>
    <property type="match status" value="1"/>
</dbReference>
<dbReference type="eggNOG" id="COG1669">
    <property type="taxonomic scope" value="Bacteria"/>
</dbReference>
<proteinExistence type="predicted"/>
<dbReference type="InterPro" id="IPR052930">
    <property type="entry name" value="TA_antitoxin_MntA"/>
</dbReference>
<dbReference type="InterPro" id="IPR043519">
    <property type="entry name" value="NT_sf"/>
</dbReference>
<organism evidence="2">
    <name type="scientific">Chlorobium phaeobacteroides (strain BS1)</name>
    <dbReference type="NCBI Taxonomy" id="331678"/>
    <lineage>
        <taxon>Bacteria</taxon>
        <taxon>Pseudomonadati</taxon>
        <taxon>Chlorobiota</taxon>
        <taxon>Chlorobiia</taxon>
        <taxon>Chlorobiales</taxon>
        <taxon>Chlorobiaceae</taxon>
        <taxon>Chlorobium/Pelodictyon group</taxon>
        <taxon>Chlorobium</taxon>
    </lineage>
</organism>
<sequence length="131" mass="15429">MHAKDSKNGEIKRLRQYIENRSDVSFAMVFGSFARGKERKGSDLDVAIFFLEDVVPQGFDVLVFEQELSDVAEREVDLVILNSAGIFLRHQIQKCHQMLVLHSKLAYERYRERTMQDYDEYRYLNPEKSYA</sequence>
<dbReference type="PANTHER" id="PTHR43852:SF3">
    <property type="entry name" value="NUCLEOTIDYLTRANSFERASE"/>
    <property type="match status" value="1"/>
</dbReference>
<name>B3EKY6_CHLPB</name>
<dbReference type="SUPFAM" id="SSF81301">
    <property type="entry name" value="Nucleotidyltransferase"/>
    <property type="match status" value="1"/>
</dbReference>
<dbReference type="InterPro" id="IPR041633">
    <property type="entry name" value="Polbeta"/>
</dbReference>
<dbReference type="HOGENOM" id="CLU_130257_1_4_10"/>
<dbReference type="OrthoDB" id="798692at2"/>
<reference evidence="2" key="1">
    <citation type="submission" date="2008-06" db="EMBL/GenBank/DDBJ databases">
        <title>Complete sequence of Chlorobium phaeobacteroides BS1.</title>
        <authorList>
            <consortium name="US DOE Joint Genome Institute"/>
            <person name="Lucas S."/>
            <person name="Copeland A."/>
            <person name="Lapidus A."/>
            <person name="Glavina del Rio T."/>
            <person name="Dalin E."/>
            <person name="Tice H."/>
            <person name="Bruce D."/>
            <person name="Goodwin L."/>
            <person name="Pitluck S."/>
            <person name="Schmutz J."/>
            <person name="Larimer F."/>
            <person name="Land M."/>
            <person name="Hauser L."/>
            <person name="Kyrpides N."/>
            <person name="Ovchinnikova G."/>
            <person name="Li T."/>
            <person name="Liu Z."/>
            <person name="Zhao F."/>
            <person name="Overmann J."/>
            <person name="Bryant D.A."/>
            <person name="Richardson P."/>
        </authorList>
    </citation>
    <scope>NUCLEOTIDE SEQUENCE [LARGE SCALE GENOMIC DNA]</scope>
    <source>
        <strain evidence="2">BS1</strain>
    </source>
</reference>
<dbReference type="EMBL" id="CP001101">
    <property type="protein sequence ID" value="ACE03213.1"/>
    <property type="molecule type" value="Genomic_DNA"/>
</dbReference>
<dbReference type="CDD" id="cd05403">
    <property type="entry name" value="NT_KNTase_like"/>
    <property type="match status" value="1"/>
</dbReference>
<dbReference type="AlphaFoldDB" id="B3EKY6"/>
<protein>
    <submittedName>
        <fullName evidence="2">DNA polymerase beta domain protein region</fullName>
    </submittedName>
</protein>
<gene>
    <name evidence="2" type="ordered locus">Cphamn1_0244</name>
</gene>
<dbReference type="NCBIfam" id="NF047752">
    <property type="entry name" value="MntA_antitoxin"/>
    <property type="match status" value="1"/>
</dbReference>